<dbReference type="Gene3D" id="3.40.50.720">
    <property type="entry name" value="NAD(P)-binding Rossmann-like Domain"/>
    <property type="match status" value="2"/>
</dbReference>
<keyword evidence="3" id="KW-0633">Potassium transport</keyword>
<dbReference type="InterPro" id="IPR006036">
    <property type="entry name" value="K_uptake_TrkA"/>
</dbReference>
<accession>A0A1M6PSB9</accession>
<evidence type="ECO:0000259" key="7">
    <source>
        <dbReference type="PROSITE" id="PS51201"/>
    </source>
</evidence>
<dbReference type="NCBIfam" id="NF007032">
    <property type="entry name" value="PRK09496.1-4"/>
    <property type="match status" value="1"/>
</dbReference>
<proteinExistence type="predicted"/>
<evidence type="ECO:0000256" key="5">
    <source>
        <dbReference type="ARBA" id="ARBA00023027"/>
    </source>
</evidence>
<keyword evidence="4" id="KW-0630">Potassium</keyword>
<dbReference type="InterPro" id="IPR036721">
    <property type="entry name" value="RCK_C_sf"/>
</dbReference>
<dbReference type="OrthoDB" id="9775180at2"/>
<organism evidence="9 10">
    <name type="scientific">Anaerobranca californiensis DSM 14826</name>
    <dbReference type="NCBI Taxonomy" id="1120989"/>
    <lineage>
        <taxon>Bacteria</taxon>
        <taxon>Bacillati</taxon>
        <taxon>Bacillota</taxon>
        <taxon>Clostridia</taxon>
        <taxon>Eubacteriales</taxon>
        <taxon>Proteinivoracaceae</taxon>
        <taxon>Anaerobranca</taxon>
    </lineage>
</organism>
<dbReference type="GO" id="GO:0015079">
    <property type="term" value="F:potassium ion transmembrane transporter activity"/>
    <property type="evidence" value="ECO:0007669"/>
    <property type="project" value="InterPro"/>
</dbReference>
<dbReference type="PANTHER" id="PTHR43833">
    <property type="entry name" value="POTASSIUM CHANNEL PROTEIN 2-RELATED-RELATED"/>
    <property type="match status" value="1"/>
</dbReference>
<dbReference type="InterPro" id="IPR003148">
    <property type="entry name" value="RCK_N"/>
</dbReference>
<evidence type="ECO:0000256" key="3">
    <source>
        <dbReference type="ARBA" id="ARBA00022538"/>
    </source>
</evidence>
<feature type="domain" description="RCK N-terminal" evidence="7">
    <location>
        <begin position="228"/>
        <end position="345"/>
    </location>
</feature>
<evidence type="ECO:0000256" key="1">
    <source>
        <dbReference type="ARBA" id="ARBA00017378"/>
    </source>
</evidence>
<dbReference type="RefSeq" id="WP_072907640.1">
    <property type="nucleotide sequence ID" value="NZ_FRAI01000016.1"/>
</dbReference>
<keyword evidence="5" id="KW-0520">NAD</keyword>
<name>A0A1M6PSB9_9FIRM</name>
<dbReference type="PROSITE" id="PS51202">
    <property type="entry name" value="RCK_C"/>
    <property type="match status" value="2"/>
</dbReference>
<dbReference type="SUPFAM" id="SSF51735">
    <property type="entry name" value="NAD(P)-binding Rossmann-fold domains"/>
    <property type="match status" value="2"/>
</dbReference>
<keyword evidence="10" id="KW-1185">Reference proteome</keyword>
<dbReference type="PANTHER" id="PTHR43833:SF5">
    <property type="entry name" value="TRK SYSTEM POTASSIUM UPTAKE PROTEIN TRKA"/>
    <property type="match status" value="1"/>
</dbReference>
<dbReference type="Proteomes" id="UP000243547">
    <property type="component" value="Unassembled WGS sequence"/>
</dbReference>
<keyword evidence="6" id="KW-0406">Ion transport</keyword>
<evidence type="ECO:0000313" key="9">
    <source>
        <dbReference type="EMBL" id="SHK10837.1"/>
    </source>
</evidence>
<gene>
    <name evidence="9" type="ORF">SAMN02745227_01535</name>
</gene>
<dbReference type="NCBIfam" id="NF007033">
    <property type="entry name" value="PRK09496.1-5"/>
    <property type="match status" value="1"/>
</dbReference>
<feature type="domain" description="RCK C-terminal" evidence="8">
    <location>
        <begin position="140"/>
        <end position="221"/>
    </location>
</feature>
<dbReference type="InterPro" id="IPR036291">
    <property type="entry name" value="NAD(P)-bd_dom_sf"/>
</dbReference>
<evidence type="ECO:0000256" key="6">
    <source>
        <dbReference type="ARBA" id="ARBA00023065"/>
    </source>
</evidence>
<keyword evidence="2" id="KW-0813">Transport</keyword>
<dbReference type="NCBIfam" id="NF007039">
    <property type="entry name" value="PRK09496.3-2"/>
    <property type="match status" value="1"/>
</dbReference>
<dbReference type="InterPro" id="IPR050721">
    <property type="entry name" value="Trk_Ktr_HKT_K-transport"/>
</dbReference>
<sequence length="468" mass="51198">MQTIIVGAGKLGYKLAESLSQKNDNVIVIDVNQEALDKVNDHLDVLTVNDSGLNMEMLTRLNISKCHLLIAVTSSDEINMLVASMAKKMGCYNTIARIRNPEYSNQIEFIKREMNIDYVVNPDLATSKEIAKYLLKGQAIHMEDFAQGKVGMADFKANNLKDIIGKKIKDLNIPQNVLIAAISRNGATIIPNGETEIESTDIIYVIGKKESINQFSKNCGSLIGHKHVKKVIILGGGKIGYYLANNLIEHGVAVKIIERDKKRSQYLAENINGGLVIHGDGTDTELLLEEKIADMDAFVTVTGYDEENLLLGLLAKQNGVPKVIAKVSRPNYIPIIEKLGIDIAVNPVYITASDILRYIQGGKVVSISLLLGGDAEVLEIIATKNSQIIHKKLKDLQLPKGIIVGAIVHKGKVIIPNGDSEIVPGDRVIVFSLHSEVPKLEKLFGIRGGGIVYELFNSSKGSRQSINF</sequence>
<dbReference type="Gene3D" id="3.30.70.1450">
    <property type="entry name" value="Regulator of K+ conductance, C-terminal domain"/>
    <property type="match status" value="2"/>
</dbReference>
<dbReference type="PRINTS" id="PR00335">
    <property type="entry name" value="KUPTAKETRKA"/>
</dbReference>
<dbReference type="EMBL" id="FRAI01000016">
    <property type="protein sequence ID" value="SHK10837.1"/>
    <property type="molecule type" value="Genomic_DNA"/>
</dbReference>
<protein>
    <recommendedName>
        <fullName evidence="1">Trk system potassium uptake protein TrkA</fullName>
    </recommendedName>
</protein>
<dbReference type="PROSITE" id="PS51201">
    <property type="entry name" value="RCK_N"/>
    <property type="match status" value="2"/>
</dbReference>
<dbReference type="InterPro" id="IPR006037">
    <property type="entry name" value="RCK_C"/>
</dbReference>
<feature type="domain" description="RCK N-terminal" evidence="7">
    <location>
        <begin position="1"/>
        <end position="120"/>
    </location>
</feature>
<dbReference type="NCBIfam" id="NF007041">
    <property type="entry name" value="PRK09496.3-4"/>
    <property type="match status" value="1"/>
</dbReference>
<dbReference type="Pfam" id="PF02254">
    <property type="entry name" value="TrkA_N"/>
    <property type="match status" value="2"/>
</dbReference>
<dbReference type="NCBIfam" id="NF007034">
    <property type="entry name" value="PRK09496.2-1"/>
    <property type="match status" value="1"/>
</dbReference>
<dbReference type="SUPFAM" id="SSF116726">
    <property type="entry name" value="TrkA C-terminal domain-like"/>
    <property type="match status" value="2"/>
</dbReference>
<feature type="domain" description="RCK C-terminal" evidence="8">
    <location>
        <begin position="365"/>
        <end position="446"/>
    </location>
</feature>
<evidence type="ECO:0000313" key="10">
    <source>
        <dbReference type="Proteomes" id="UP000243547"/>
    </source>
</evidence>
<dbReference type="AlphaFoldDB" id="A0A1M6PSB9"/>
<dbReference type="STRING" id="1120989.SAMN02745227_01535"/>
<dbReference type="NCBIfam" id="NF007031">
    <property type="entry name" value="PRK09496.1-2"/>
    <property type="match status" value="1"/>
</dbReference>
<evidence type="ECO:0000259" key="8">
    <source>
        <dbReference type="PROSITE" id="PS51202"/>
    </source>
</evidence>
<dbReference type="GO" id="GO:0005886">
    <property type="term" value="C:plasma membrane"/>
    <property type="evidence" value="ECO:0007669"/>
    <property type="project" value="InterPro"/>
</dbReference>
<evidence type="ECO:0000256" key="2">
    <source>
        <dbReference type="ARBA" id="ARBA00022448"/>
    </source>
</evidence>
<dbReference type="Pfam" id="PF02080">
    <property type="entry name" value="TrkA_C"/>
    <property type="match status" value="2"/>
</dbReference>
<evidence type="ECO:0000256" key="4">
    <source>
        <dbReference type="ARBA" id="ARBA00022958"/>
    </source>
</evidence>
<reference evidence="10" key="1">
    <citation type="submission" date="2016-11" db="EMBL/GenBank/DDBJ databases">
        <authorList>
            <person name="Varghese N."/>
            <person name="Submissions S."/>
        </authorList>
    </citation>
    <scope>NUCLEOTIDE SEQUENCE [LARGE SCALE GENOMIC DNA]</scope>
    <source>
        <strain evidence="10">DSM 14826</strain>
    </source>
</reference>